<keyword evidence="1 2" id="KW-0732">Signal</keyword>
<dbReference type="SMART" id="SM00108">
    <property type="entry name" value="B_lectin"/>
    <property type="match status" value="2"/>
</dbReference>
<dbReference type="EMBL" id="SDLV01000006">
    <property type="protein sequence ID" value="THV62629.1"/>
    <property type="molecule type" value="Genomic_DNA"/>
</dbReference>
<evidence type="ECO:0000259" key="3">
    <source>
        <dbReference type="PROSITE" id="PS50927"/>
    </source>
</evidence>
<dbReference type="Gene3D" id="2.90.10.10">
    <property type="entry name" value="Bulb-type lectin domain"/>
    <property type="match status" value="4"/>
</dbReference>
<evidence type="ECO:0000313" key="5">
    <source>
        <dbReference type="Proteomes" id="UP000306038"/>
    </source>
</evidence>
<name>A0ABY2RAJ8_9FLAO</name>
<dbReference type="Proteomes" id="UP000306038">
    <property type="component" value="Unassembled WGS sequence"/>
</dbReference>
<reference evidence="4 5" key="1">
    <citation type="submission" date="2019-01" db="EMBL/GenBank/DDBJ databases">
        <authorList>
            <person name="B I."/>
            <person name="Ch S."/>
            <person name="Ch V.R."/>
        </authorList>
    </citation>
    <scope>NUCLEOTIDE SEQUENCE [LARGE SCALE GENOMIC DNA]</scope>
    <source>
        <strain evidence="4 5">JC507</strain>
    </source>
</reference>
<gene>
    <name evidence="4" type="ORF">EK417_03845</name>
</gene>
<feature type="domain" description="Bulb-type lectin" evidence="3">
    <location>
        <begin position="19"/>
        <end position="127"/>
    </location>
</feature>
<feature type="signal peptide" evidence="2">
    <location>
        <begin position="1"/>
        <end position="19"/>
    </location>
</feature>
<dbReference type="PANTHER" id="PTHR47976:SF115">
    <property type="entry name" value="RECEPTOR-LIKE SERINE_THREONINE-PROTEIN KINASE"/>
    <property type="match status" value="1"/>
</dbReference>
<evidence type="ECO:0000256" key="2">
    <source>
        <dbReference type="SAM" id="SignalP"/>
    </source>
</evidence>
<keyword evidence="5" id="KW-1185">Reference proteome</keyword>
<dbReference type="InterPro" id="IPR001480">
    <property type="entry name" value="Bulb-type_lectin_dom"/>
</dbReference>
<evidence type="ECO:0000256" key="1">
    <source>
        <dbReference type="ARBA" id="ARBA00022729"/>
    </source>
</evidence>
<evidence type="ECO:0000313" key="4">
    <source>
        <dbReference type="EMBL" id="THV62629.1"/>
    </source>
</evidence>
<dbReference type="InterPro" id="IPR051343">
    <property type="entry name" value="G-type_lectin_kinases/EP1-like"/>
</dbReference>
<protein>
    <recommendedName>
        <fullName evidence="3">Bulb-type lectin domain-containing protein</fullName>
    </recommendedName>
</protein>
<organism evidence="4 5">
    <name type="scientific">Chryseobacterium candidae</name>
    <dbReference type="NCBI Taxonomy" id="1978493"/>
    <lineage>
        <taxon>Bacteria</taxon>
        <taxon>Pseudomonadati</taxon>
        <taxon>Bacteroidota</taxon>
        <taxon>Flavobacteriia</taxon>
        <taxon>Flavobacteriales</taxon>
        <taxon>Weeksellaceae</taxon>
        <taxon>Chryseobacterium group</taxon>
        <taxon>Chryseobacterium</taxon>
    </lineage>
</organism>
<accession>A0ABY2RAJ8</accession>
<feature type="chain" id="PRO_5046485701" description="Bulb-type lectin domain-containing protein" evidence="2">
    <location>
        <begin position="20"/>
        <end position="256"/>
    </location>
</feature>
<dbReference type="PROSITE" id="PS50927">
    <property type="entry name" value="BULB_LECTIN"/>
    <property type="match status" value="2"/>
</dbReference>
<sequence length="256" mass="28527">MRKHLLAMFGLLAGISLMAQNITLGTHLVKDRRYYSQNDQHFLIFQNDGNLVVYNNQNQPEWSSKTPGEGSRAIFQEDGNFVIYNSSNRPVFSTNTTNKNAANLEMQDDGNLVIYNRRRNALWSSKGGSNGNNFGGNGGSNTGSYNNGNIYKGFRFVKGQKIFSENYNYYLIFQTDGNLVMYSNGNKKDIWSSATAGSGRSAIFQEDGNLVVYDSSHKPVYSTGISSSNIERLSIQNDGNIVIYNNNGSVVWANKK</sequence>
<feature type="domain" description="Bulb-type lectin" evidence="3">
    <location>
        <begin position="147"/>
        <end position="256"/>
    </location>
</feature>
<dbReference type="RefSeq" id="WP_136521377.1">
    <property type="nucleotide sequence ID" value="NZ_SDLV01000006.1"/>
</dbReference>
<dbReference type="InterPro" id="IPR036426">
    <property type="entry name" value="Bulb-type_lectin_dom_sf"/>
</dbReference>
<comment type="caution">
    <text evidence="4">The sequence shown here is derived from an EMBL/GenBank/DDBJ whole genome shotgun (WGS) entry which is preliminary data.</text>
</comment>
<proteinExistence type="predicted"/>
<dbReference type="PANTHER" id="PTHR47976">
    <property type="entry name" value="G-TYPE LECTIN S-RECEPTOR-LIKE SERINE/THREONINE-PROTEIN KINASE SD2-5"/>
    <property type="match status" value="1"/>
</dbReference>
<dbReference type="SUPFAM" id="SSF51110">
    <property type="entry name" value="alpha-D-mannose-specific plant lectins"/>
    <property type="match status" value="2"/>
</dbReference>